<evidence type="ECO:0000256" key="5">
    <source>
        <dbReference type="SAM" id="MobiDB-lite"/>
    </source>
</evidence>
<dbReference type="Gene3D" id="2.70.98.70">
    <property type="match status" value="1"/>
</dbReference>
<dbReference type="Pfam" id="PF07940">
    <property type="entry name" value="Hepar_II_III_C"/>
    <property type="match status" value="1"/>
</dbReference>
<keyword evidence="2" id="KW-0732">Signal</keyword>
<dbReference type="InterPro" id="IPR008929">
    <property type="entry name" value="Chondroitin_lyas"/>
</dbReference>
<feature type="domain" description="Heparin-sulfate lyase N-terminal" evidence="7">
    <location>
        <begin position="232"/>
        <end position="407"/>
    </location>
</feature>
<dbReference type="SUPFAM" id="SSF48230">
    <property type="entry name" value="Chondroitin AC/alginate lyase"/>
    <property type="match status" value="1"/>
</dbReference>
<dbReference type="RefSeq" id="WP_074769323.1">
    <property type="nucleotide sequence ID" value="NZ_FNWO01000011.1"/>
</dbReference>
<name>A0A1H6IJX9_MAGFU</name>
<dbReference type="GO" id="GO:0016829">
    <property type="term" value="F:lyase activity"/>
    <property type="evidence" value="ECO:0007669"/>
    <property type="project" value="UniProtKB-KW"/>
</dbReference>
<evidence type="ECO:0000259" key="6">
    <source>
        <dbReference type="Pfam" id="PF07940"/>
    </source>
</evidence>
<keyword evidence="3" id="KW-0574">Periplasm</keyword>
<evidence type="ECO:0000313" key="8">
    <source>
        <dbReference type="EMBL" id="SEH49742.1"/>
    </source>
</evidence>
<gene>
    <name evidence="8" type="ORF">SAMN04244559_02642</name>
</gene>
<sequence length="697" mass="75056">MSKAPDAADPTGSSAEPKQPSQTDLLMRVAKTMPLQMVLAKSLSFAWKAATRPLRELVTGRSSPYLDPLAAGTLTPILGNVDFSVAAANAETIRALTSLWLDHRFDLLGSGWVRVAHGETYPGFAGNQYGPGPVLPPDWRKAVAASHRPGARAPARALLDCIADPDWRPIDWMVDFRSGYRWSTRDWGRAVSGGQPGLDIKLPWELARFQHAPVLAQAHALAARGIPGFPAPERIAAEFCHQVLDFLGANPPGWGPNWSCPMDVAIRAANLLVAWDLFRAQGVVFEPAFDAALAAAALAHGRFVFRFLEWHETYRANHYLADLCGLAFVAAYLPEAEESKSWLGYAADELEAEILRQFAADGGCFEASIAYHRLSAEMALYTAALLAGRGRPLSVEAQGRLAAALRFAAASTLPSGLMIQIGDTDSGRFFKAAPLCDPGSDGPVERILDPAELFAAGRGLFDHNPLASIPPQAEFATILAAALAGGTRFAETAPPLPVLAERPIFASPAGLVVRIVPPDSTALEGLEPLAFTEFGLYLWRGPRALIAVRCGPIGQNGRGGHAHNDQLAVEIEIDGVAWARDPGSYVFGSDLLARDRYRSALAHFVPRHGDAEPAEMLAPFRLEDRAQAEAIRFGADFIGTHRGFDEVVTRRVAIEDGAIVIEDRPAEAVTHIVRSPAELAALWGLTLPFSPGYGRRL</sequence>
<protein>
    <submittedName>
        <fullName evidence="8">Heparinase II/III N-terminus</fullName>
    </submittedName>
</protein>
<dbReference type="InterPro" id="IPR031680">
    <property type="entry name" value="Hepar_II_III_N"/>
</dbReference>
<dbReference type="EMBL" id="FNWO01000011">
    <property type="protein sequence ID" value="SEH49742.1"/>
    <property type="molecule type" value="Genomic_DNA"/>
</dbReference>
<keyword evidence="4" id="KW-0456">Lyase</keyword>
<reference evidence="9" key="1">
    <citation type="submission" date="2016-10" db="EMBL/GenBank/DDBJ databases">
        <authorList>
            <person name="Varghese N."/>
            <person name="Submissions S."/>
        </authorList>
    </citation>
    <scope>NUCLEOTIDE SEQUENCE [LARGE SCALE GENOMIC DNA]</scope>
    <source>
        <strain evidence="9">DSM 13234</strain>
    </source>
</reference>
<evidence type="ECO:0000259" key="7">
    <source>
        <dbReference type="Pfam" id="PF16889"/>
    </source>
</evidence>
<dbReference type="Pfam" id="PF16889">
    <property type="entry name" value="Hepar_II_III_N"/>
    <property type="match status" value="1"/>
</dbReference>
<feature type="region of interest" description="Disordered" evidence="5">
    <location>
        <begin position="1"/>
        <end position="22"/>
    </location>
</feature>
<feature type="compositionally biased region" description="Polar residues" evidence="5">
    <location>
        <begin position="11"/>
        <end position="22"/>
    </location>
</feature>
<keyword evidence="9" id="KW-1185">Reference proteome</keyword>
<accession>A0A1H6IJX9</accession>
<dbReference type="AlphaFoldDB" id="A0A1H6IJX9"/>
<evidence type="ECO:0000256" key="1">
    <source>
        <dbReference type="ARBA" id="ARBA00004418"/>
    </source>
</evidence>
<dbReference type="PANTHER" id="PTHR39210:SF1">
    <property type="entry name" value="HEPARIN-SULFATE LYASE"/>
    <property type="match status" value="1"/>
</dbReference>
<evidence type="ECO:0000256" key="2">
    <source>
        <dbReference type="ARBA" id="ARBA00022729"/>
    </source>
</evidence>
<evidence type="ECO:0000313" key="9">
    <source>
        <dbReference type="Proteomes" id="UP000182983"/>
    </source>
</evidence>
<proteinExistence type="predicted"/>
<dbReference type="GO" id="GO:0042597">
    <property type="term" value="C:periplasmic space"/>
    <property type="evidence" value="ECO:0007669"/>
    <property type="project" value="UniProtKB-SubCell"/>
</dbReference>
<dbReference type="PANTHER" id="PTHR39210">
    <property type="entry name" value="HEPARIN-SULFATE LYASE"/>
    <property type="match status" value="1"/>
</dbReference>
<dbReference type="InterPro" id="IPR012480">
    <property type="entry name" value="Hepar_II_III_C"/>
</dbReference>
<organism evidence="8 9">
    <name type="scientific">Magnetospirillum fulvum</name>
    <name type="common">Rhodospirillum fulvum</name>
    <dbReference type="NCBI Taxonomy" id="1082"/>
    <lineage>
        <taxon>Bacteria</taxon>
        <taxon>Pseudomonadati</taxon>
        <taxon>Pseudomonadota</taxon>
        <taxon>Alphaproteobacteria</taxon>
        <taxon>Rhodospirillales</taxon>
        <taxon>Rhodospirillaceae</taxon>
        <taxon>Magnetospirillum</taxon>
    </lineage>
</organism>
<comment type="subcellular location">
    <subcellularLocation>
        <location evidence="1">Periplasm</location>
    </subcellularLocation>
</comment>
<feature type="domain" description="Heparinase II/III-like C-terminal" evidence="6">
    <location>
        <begin position="529"/>
        <end position="670"/>
    </location>
</feature>
<evidence type="ECO:0000256" key="4">
    <source>
        <dbReference type="ARBA" id="ARBA00023239"/>
    </source>
</evidence>
<evidence type="ECO:0000256" key="3">
    <source>
        <dbReference type="ARBA" id="ARBA00022764"/>
    </source>
</evidence>
<dbReference type="Gene3D" id="1.50.10.100">
    <property type="entry name" value="Chondroitin AC/alginate lyase"/>
    <property type="match status" value="1"/>
</dbReference>
<dbReference type="Proteomes" id="UP000182983">
    <property type="component" value="Unassembled WGS sequence"/>
</dbReference>